<accession>A0ABX1F000</accession>
<protein>
    <submittedName>
        <fullName evidence="4">Metallophosphoesterase</fullName>
    </submittedName>
</protein>
<comment type="caution">
    <text evidence="4">The sequence shown here is derived from an EMBL/GenBank/DDBJ whole genome shotgun (WGS) entry which is preliminary data.</text>
</comment>
<dbReference type="PROSITE" id="PS51318">
    <property type="entry name" value="TAT"/>
    <property type="match status" value="1"/>
</dbReference>
<evidence type="ECO:0000313" key="5">
    <source>
        <dbReference type="Proteomes" id="UP000765160"/>
    </source>
</evidence>
<proteinExistence type="predicted"/>
<organism evidence="4 5">
    <name type="scientific">Falsiroseomonas frigidaquae</name>
    <dbReference type="NCBI Taxonomy" id="487318"/>
    <lineage>
        <taxon>Bacteria</taxon>
        <taxon>Pseudomonadati</taxon>
        <taxon>Pseudomonadota</taxon>
        <taxon>Alphaproteobacteria</taxon>
        <taxon>Acetobacterales</taxon>
        <taxon>Roseomonadaceae</taxon>
        <taxon>Falsiroseomonas</taxon>
    </lineage>
</organism>
<dbReference type="InterPro" id="IPR004843">
    <property type="entry name" value="Calcineurin-like_PHP"/>
</dbReference>
<evidence type="ECO:0000256" key="2">
    <source>
        <dbReference type="ARBA" id="ARBA00022801"/>
    </source>
</evidence>
<gene>
    <name evidence="4" type="ORF">HB662_12855</name>
</gene>
<keyword evidence="2" id="KW-0378">Hydrolase</keyword>
<dbReference type="CDD" id="cd07385">
    <property type="entry name" value="MPP_YkuE_C"/>
    <property type="match status" value="1"/>
</dbReference>
<evidence type="ECO:0000313" key="4">
    <source>
        <dbReference type="EMBL" id="NKE45672.1"/>
    </source>
</evidence>
<evidence type="ECO:0000259" key="3">
    <source>
        <dbReference type="Pfam" id="PF00149"/>
    </source>
</evidence>
<dbReference type="Pfam" id="PF00149">
    <property type="entry name" value="Metallophos"/>
    <property type="match status" value="1"/>
</dbReference>
<dbReference type="InterPro" id="IPR051158">
    <property type="entry name" value="Metallophosphoesterase_sf"/>
</dbReference>
<dbReference type="Gene3D" id="3.60.21.10">
    <property type="match status" value="1"/>
</dbReference>
<dbReference type="PANTHER" id="PTHR31302:SF31">
    <property type="entry name" value="PHOSPHODIESTERASE YAEI"/>
    <property type="match status" value="1"/>
</dbReference>
<dbReference type="PANTHER" id="PTHR31302">
    <property type="entry name" value="TRANSMEMBRANE PROTEIN WITH METALLOPHOSPHOESTERASE DOMAIN-RELATED"/>
    <property type="match status" value="1"/>
</dbReference>
<keyword evidence="5" id="KW-1185">Reference proteome</keyword>
<feature type="domain" description="Calcineurin-like phosphoesterase" evidence="3">
    <location>
        <begin position="53"/>
        <end position="238"/>
    </location>
</feature>
<evidence type="ECO:0000256" key="1">
    <source>
        <dbReference type="ARBA" id="ARBA00022723"/>
    </source>
</evidence>
<dbReference type="InterPro" id="IPR006311">
    <property type="entry name" value="TAT_signal"/>
</dbReference>
<reference evidence="4 5" key="1">
    <citation type="submission" date="2020-03" db="EMBL/GenBank/DDBJ databases">
        <title>Roseomonas selenitidurans sp. nov. isolated from soil.</title>
        <authorList>
            <person name="Liu H."/>
        </authorList>
    </citation>
    <scope>NUCLEOTIDE SEQUENCE [LARGE SCALE GENOMIC DNA]</scope>
    <source>
        <strain evidence="4 5">JCM 15073</strain>
    </source>
</reference>
<dbReference type="RefSeq" id="WP_168050201.1">
    <property type="nucleotide sequence ID" value="NZ_JAATJR010000004.1"/>
</dbReference>
<keyword evidence="1" id="KW-0479">Metal-binding</keyword>
<dbReference type="Proteomes" id="UP000765160">
    <property type="component" value="Unassembled WGS sequence"/>
</dbReference>
<name>A0ABX1F000_9PROT</name>
<dbReference type="InterPro" id="IPR029052">
    <property type="entry name" value="Metallo-depent_PP-like"/>
</dbReference>
<dbReference type="SUPFAM" id="SSF56300">
    <property type="entry name" value="Metallo-dependent phosphatases"/>
    <property type="match status" value="1"/>
</dbReference>
<sequence>MTTRRALLTTMGGLTLAGAGSGLYGFWIEPAWRLAVAEYRLNPPNWPQGRPITIAALADIHASEPHMPLRRVEEIVAATNALRPDLVVLLGDYMGDGRYVKHGIPVAETAEVLKGLRAPHGVHAIMGNHDWWDDHEVQRRRRGVPHTARVLAGAGISVLHNAAVKTGFRDRGFWVAGSGSLWAFSEGPGRFLGSNDLARTLGGVQDQDPVILLCHEPDLFPSVPADRVALTLCGHTHGGQVRLAGYSPYVPSAFGNRYAYGHVEEAGKHLVVSGGLGTSIMPVRLGVPPEITLVRLGYGPG</sequence>
<dbReference type="EMBL" id="JAAVTX010000004">
    <property type="protein sequence ID" value="NKE45672.1"/>
    <property type="molecule type" value="Genomic_DNA"/>
</dbReference>